<evidence type="ECO:0000313" key="2">
    <source>
        <dbReference type="Proteomes" id="UP000190648"/>
    </source>
</evidence>
<dbReference type="EMBL" id="LSYS01005108">
    <property type="protein sequence ID" value="OPJ78701.1"/>
    <property type="molecule type" value="Genomic_DNA"/>
</dbReference>
<dbReference type="AlphaFoldDB" id="A0A1V4K2V0"/>
<protein>
    <submittedName>
        <fullName evidence="1">Uncharacterized protein</fullName>
    </submittedName>
</protein>
<accession>A0A1V4K2V0</accession>
<name>A0A1V4K2V0_PATFA</name>
<gene>
    <name evidence="1" type="ORF">AV530_003479</name>
</gene>
<dbReference type="Proteomes" id="UP000190648">
    <property type="component" value="Unassembled WGS sequence"/>
</dbReference>
<reference evidence="1 2" key="1">
    <citation type="submission" date="2016-02" db="EMBL/GenBank/DDBJ databases">
        <title>Band-tailed pigeon sequencing and assembly.</title>
        <authorList>
            <person name="Soares A.E."/>
            <person name="Novak B.J."/>
            <person name="Rice E.S."/>
            <person name="O'Connell B."/>
            <person name="Chang D."/>
            <person name="Weber S."/>
            <person name="Shapiro B."/>
        </authorList>
    </citation>
    <scope>NUCLEOTIDE SEQUENCE [LARGE SCALE GENOMIC DNA]</scope>
    <source>
        <strain evidence="1">BTP2013</strain>
        <tissue evidence="1">Blood</tissue>
    </source>
</reference>
<organism evidence="1 2">
    <name type="scientific">Patagioenas fasciata monilis</name>
    <dbReference type="NCBI Taxonomy" id="372326"/>
    <lineage>
        <taxon>Eukaryota</taxon>
        <taxon>Metazoa</taxon>
        <taxon>Chordata</taxon>
        <taxon>Craniata</taxon>
        <taxon>Vertebrata</taxon>
        <taxon>Euteleostomi</taxon>
        <taxon>Archelosauria</taxon>
        <taxon>Archosauria</taxon>
        <taxon>Dinosauria</taxon>
        <taxon>Saurischia</taxon>
        <taxon>Theropoda</taxon>
        <taxon>Coelurosauria</taxon>
        <taxon>Aves</taxon>
        <taxon>Neognathae</taxon>
        <taxon>Neoaves</taxon>
        <taxon>Columbimorphae</taxon>
        <taxon>Columbiformes</taxon>
        <taxon>Columbidae</taxon>
        <taxon>Patagioenas</taxon>
    </lineage>
</organism>
<keyword evidence="2" id="KW-1185">Reference proteome</keyword>
<evidence type="ECO:0000313" key="1">
    <source>
        <dbReference type="EMBL" id="OPJ78701.1"/>
    </source>
</evidence>
<comment type="caution">
    <text evidence="1">The sequence shown here is derived from an EMBL/GenBank/DDBJ whole genome shotgun (WGS) entry which is preliminary data.</text>
</comment>
<sequence>MLIFNLGASEHYQKLLSAEARDESPVPESQEKPWTKPSPEFFIELEECFTACRSLCRFPQHGKAVCGYVGKGIARQFCASNSISGLWMLQPQDSPAVVEDLQRRWSESPQARCTRDDLMPTTGLFQTRDFGSEQAS</sequence>
<proteinExistence type="predicted"/>